<dbReference type="InterPro" id="IPR002933">
    <property type="entry name" value="Peptidase_M20"/>
</dbReference>
<comment type="caution">
    <text evidence="17">The sequence shown here is derived from an EMBL/GenBank/DDBJ whole genome shotgun (WGS) entry which is preliminary data.</text>
</comment>
<reference evidence="17 18" key="1">
    <citation type="submission" date="2024-02" db="EMBL/GenBank/DDBJ databases">
        <title>de novo genome assembly of Solanum bulbocastanum strain 11H21.</title>
        <authorList>
            <person name="Hosaka A.J."/>
        </authorList>
    </citation>
    <scope>NUCLEOTIDE SEQUENCE [LARGE SCALE GENOMIC DNA]</scope>
    <source>
        <tissue evidence="17">Young leaves</tissue>
    </source>
</reference>
<evidence type="ECO:0000313" key="18">
    <source>
        <dbReference type="Proteomes" id="UP001371456"/>
    </source>
</evidence>
<keyword evidence="9" id="KW-0028">Amino-acid biosynthesis</keyword>
<dbReference type="AlphaFoldDB" id="A0AAN8T7E7"/>
<dbReference type="InterPro" id="IPR050072">
    <property type="entry name" value="Peptidase_M20A"/>
</dbReference>
<evidence type="ECO:0000259" key="16">
    <source>
        <dbReference type="Pfam" id="PF07687"/>
    </source>
</evidence>
<evidence type="ECO:0000256" key="4">
    <source>
        <dbReference type="ARBA" id="ARBA00005691"/>
    </source>
</evidence>
<evidence type="ECO:0000256" key="13">
    <source>
        <dbReference type="ARBA" id="ARBA00023285"/>
    </source>
</evidence>
<evidence type="ECO:0000256" key="1">
    <source>
        <dbReference type="ARBA" id="ARBA00001941"/>
    </source>
</evidence>
<dbReference type="CDD" id="cd08012">
    <property type="entry name" value="M20_ArgE-related"/>
    <property type="match status" value="1"/>
</dbReference>
<evidence type="ECO:0000256" key="14">
    <source>
        <dbReference type="ARBA" id="ARBA00050532"/>
    </source>
</evidence>
<evidence type="ECO:0000256" key="9">
    <source>
        <dbReference type="ARBA" id="ARBA00022605"/>
    </source>
</evidence>
<dbReference type="PANTHER" id="PTHR43808">
    <property type="entry name" value="ACETYLORNITHINE DEACETYLASE"/>
    <property type="match status" value="1"/>
</dbReference>
<accession>A0AAN8T7E7</accession>
<dbReference type="SUPFAM" id="SSF55031">
    <property type="entry name" value="Bacterial exopeptidase dimerisation domain"/>
    <property type="match status" value="1"/>
</dbReference>
<keyword evidence="12" id="KW-0862">Zinc</keyword>
<evidence type="ECO:0000256" key="3">
    <source>
        <dbReference type="ARBA" id="ARBA00004867"/>
    </source>
</evidence>
<evidence type="ECO:0000313" key="17">
    <source>
        <dbReference type="EMBL" id="KAK6782960.1"/>
    </source>
</evidence>
<dbReference type="GO" id="GO:0008777">
    <property type="term" value="F:acetylornithine deacetylase activity"/>
    <property type="evidence" value="ECO:0007669"/>
    <property type="project" value="UniProtKB-EC"/>
</dbReference>
<dbReference type="EC" id="3.5.1.16" evidence="6"/>
<dbReference type="Pfam" id="PF07687">
    <property type="entry name" value="M20_dimer"/>
    <property type="match status" value="1"/>
</dbReference>
<dbReference type="Gene3D" id="3.40.630.10">
    <property type="entry name" value="Zn peptidases"/>
    <property type="match status" value="1"/>
</dbReference>
<evidence type="ECO:0000256" key="2">
    <source>
        <dbReference type="ARBA" id="ARBA00001947"/>
    </source>
</evidence>
<dbReference type="GO" id="GO:0046872">
    <property type="term" value="F:metal ion binding"/>
    <property type="evidence" value="ECO:0007669"/>
    <property type="project" value="UniProtKB-KW"/>
</dbReference>
<evidence type="ECO:0000256" key="12">
    <source>
        <dbReference type="ARBA" id="ARBA00022833"/>
    </source>
</evidence>
<dbReference type="Pfam" id="PF01546">
    <property type="entry name" value="Peptidase_M20"/>
    <property type="match status" value="1"/>
</dbReference>
<dbReference type="PANTHER" id="PTHR43808:SF3">
    <property type="entry name" value="ACETYLORNITHINE DEACETYLASE"/>
    <property type="match status" value="1"/>
</dbReference>
<feature type="domain" description="Peptidase M20 dimerisation" evidence="16">
    <location>
        <begin position="205"/>
        <end position="319"/>
    </location>
</feature>
<sequence>MATSASVKQILGDLNKDSFVTLLGKLIGESKYVQNNPPELIPEEDRIVNHVLDTLLPYSTTTGGGPLIINHVTYKPNRGNLIVEYPGTQPGKILSFVGMHMDVVTANPDDWEFDPFSLSIDGDKLRGRGTTDCLGHVALVSELMRRLGETKPQLKSTVVAVFIASEENSSIPGVGVDALVKDGLLDKLKQGPLFWIDTADKQPCIGTGGSIPWKLHVTGKLFHSGLPHKAINPLELAMEALKEIQSCFYRDFPAHPKEQVYEFATPSTMKPTQWFYPGGGMNQIPGECTVSGDVRLTPFYNVSDAMKKLQEYVDDLNANIEKLDGRGPVSKYVLPDENLRGRITISFDEASSGVACDLNSRGFHVLCKATKEEVGHVKPYSITGTLPLIRDLQDEGFDVQTSGYGLMATYHAKNEYCLLSDMCQGYRVFASVIAQLED</sequence>
<keyword evidence="8" id="KW-0055">Arginine biosynthesis</keyword>
<comment type="subunit">
    <text evidence="5">Homodimer.</text>
</comment>
<dbReference type="EMBL" id="JBANQN010000008">
    <property type="protein sequence ID" value="KAK6782960.1"/>
    <property type="molecule type" value="Genomic_DNA"/>
</dbReference>
<dbReference type="Proteomes" id="UP001371456">
    <property type="component" value="Unassembled WGS sequence"/>
</dbReference>
<keyword evidence="11" id="KW-0378">Hydrolase</keyword>
<dbReference type="InterPro" id="IPR011650">
    <property type="entry name" value="Peptidase_M20_dimer"/>
</dbReference>
<evidence type="ECO:0000256" key="8">
    <source>
        <dbReference type="ARBA" id="ARBA00022571"/>
    </source>
</evidence>
<evidence type="ECO:0000256" key="7">
    <source>
        <dbReference type="ARBA" id="ARBA00014177"/>
    </source>
</evidence>
<proteinExistence type="inferred from homology"/>
<comment type="cofactor">
    <cofactor evidence="1">
        <name>Co(2+)</name>
        <dbReference type="ChEBI" id="CHEBI:48828"/>
    </cofactor>
</comment>
<keyword evidence="18" id="KW-1185">Reference proteome</keyword>
<evidence type="ECO:0000256" key="11">
    <source>
        <dbReference type="ARBA" id="ARBA00022801"/>
    </source>
</evidence>
<organism evidence="17 18">
    <name type="scientific">Solanum bulbocastanum</name>
    <name type="common">Wild potato</name>
    <dbReference type="NCBI Taxonomy" id="147425"/>
    <lineage>
        <taxon>Eukaryota</taxon>
        <taxon>Viridiplantae</taxon>
        <taxon>Streptophyta</taxon>
        <taxon>Embryophyta</taxon>
        <taxon>Tracheophyta</taxon>
        <taxon>Spermatophyta</taxon>
        <taxon>Magnoliopsida</taxon>
        <taxon>eudicotyledons</taxon>
        <taxon>Gunneridae</taxon>
        <taxon>Pentapetalae</taxon>
        <taxon>asterids</taxon>
        <taxon>lamiids</taxon>
        <taxon>Solanales</taxon>
        <taxon>Solanaceae</taxon>
        <taxon>Solanoideae</taxon>
        <taxon>Solaneae</taxon>
        <taxon>Solanum</taxon>
    </lineage>
</organism>
<protein>
    <recommendedName>
        <fullName evidence="7">Acetylornithine deacetylase</fullName>
        <ecNumber evidence="6">3.5.1.16</ecNumber>
    </recommendedName>
    <alternativeName>
        <fullName evidence="15">N-acetylornithinase</fullName>
    </alternativeName>
</protein>
<dbReference type="SUPFAM" id="SSF53187">
    <property type="entry name" value="Zn-dependent exopeptidases"/>
    <property type="match status" value="1"/>
</dbReference>
<evidence type="ECO:0000256" key="6">
    <source>
        <dbReference type="ARBA" id="ARBA00011916"/>
    </source>
</evidence>
<comment type="catalytic activity">
    <reaction evidence="14">
        <text>N(2)-acetyl-L-ornithine + H2O = L-ornithine + acetate</text>
        <dbReference type="Rhea" id="RHEA:15941"/>
        <dbReference type="ChEBI" id="CHEBI:15377"/>
        <dbReference type="ChEBI" id="CHEBI:30089"/>
        <dbReference type="ChEBI" id="CHEBI:46911"/>
        <dbReference type="ChEBI" id="CHEBI:57805"/>
        <dbReference type="EC" id="3.5.1.16"/>
    </reaction>
</comment>
<dbReference type="Gene3D" id="3.30.70.360">
    <property type="match status" value="1"/>
</dbReference>
<dbReference type="InterPro" id="IPR036264">
    <property type="entry name" value="Bact_exopeptidase_dim_dom"/>
</dbReference>
<dbReference type="GO" id="GO:0006526">
    <property type="term" value="P:L-arginine biosynthetic process"/>
    <property type="evidence" value="ECO:0007669"/>
    <property type="project" value="UniProtKB-KW"/>
</dbReference>
<name>A0AAN8T7E7_SOLBU</name>
<comment type="pathway">
    <text evidence="3">Amino-acid biosynthesis; L-arginine biosynthesis; L-ornithine from N(2)-acetyl-L-ornithine (linear): step 1/1.</text>
</comment>
<evidence type="ECO:0000256" key="15">
    <source>
        <dbReference type="ARBA" id="ARBA00081906"/>
    </source>
</evidence>
<dbReference type="FunFam" id="3.40.630.10:FF:000119">
    <property type="entry name" value="Acetylornithine deacetylase, putative"/>
    <property type="match status" value="1"/>
</dbReference>
<keyword evidence="10" id="KW-0479">Metal-binding</keyword>
<keyword evidence="13" id="KW-0170">Cobalt</keyword>
<evidence type="ECO:0000256" key="5">
    <source>
        <dbReference type="ARBA" id="ARBA00011738"/>
    </source>
</evidence>
<evidence type="ECO:0000256" key="10">
    <source>
        <dbReference type="ARBA" id="ARBA00022723"/>
    </source>
</evidence>
<comment type="similarity">
    <text evidence="4">Belongs to the peptidase M20A family. ArgE subfamily.</text>
</comment>
<gene>
    <name evidence="17" type="ORF">RDI58_020756</name>
</gene>
<comment type="cofactor">
    <cofactor evidence="2">
        <name>Zn(2+)</name>
        <dbReference type="ChEBI" id="CHEBI:29105"/>
    </cofactor>
</comment>